<dbReference type="InterPro" id="IPR002028">
    <property type="entry name" value="Trp_synthase_suA"/>
</dbReference>
<dbReference type="SUPFAM" id="SSF51366">
    <property type="entry name" value="Ribulose-phoshate binding barrel"/>
    <property type="match status" value="1"/>
</dbReference>
<comment type="function">
    <text evidence="1 9">The alpha subunit is responsible for the aldol cleavage of indoleglycerol phosphate to indole and glyceraldehyde 3-phosphate.</text>
</comment>
<evidence type="ECO:0000256" key="9">
    <source>
        <dbReference type="HAMAP-Rule" id="MF_00131"/>
    </source>
</evidence>
<dbReference type="GO" id="GO:0005829">
    <property type="term" value="C:cytosol"/>
    <property type="evidence" value="ECO:0007669"/>
    <property type="project" value="TreeGrafter"/>
</dbReference>
<evidence type="ECO:0000256" key="4">
    <source>
        <dbReference type="ARBA" id="ARBA00022605"/>
    </source>
</evidence>
<dbReference type="RefSeq" id="WP_310799804.1">
    <property type="nucleotide sequence ID" value="NZ_CP123872.1"/>
</dbReference>
<keyword evidence="4 9" id="KW-0028">Amino-acid biosynthesis</keyword>
<dbReference type="KEGG" id="tmk:QGN29_06075"/>
<dbReference type="Gene3D" id="3.20.20.70">
    <property type="entry name" value="Aldolase class I"/>
    <property type="match status" value="1"/>
</dbReference>
<evidence type="ECO:0000313" key="12">
    <source>
        <dbReference type="Proteomes" id="UP001268683"/>
    </source>
</evidence>
<dbReference type="FunFam" id="3.20.20.70:FF:000037">
    <property type="entry name" value="Tryptophan synthase alpha chain"/>
    <property type="match status" value="1"/>
</dbReference>
<reference evidence="11" key="1">
    <citation type="submission" date="2023-04" db="EMBL/GenBank/DDBJ databases">
        <title>Complete genome sequence of Temperatibacter marinus.</title>
        <authorList>
            <person name="Rong J.-C."/>
            <person name="Yi M.-L."/>
            <person name="Zhao Q."/>
        </authorList>
    </citation>
    <scope>NUCLEOTIDE SEQUENCE</scope>
    <source>
        <strain evidence="11">NBRC 110045</strain>
    </source>
</reference>
<dbReference type="AlphaFoldDB" id="A0AA52HAG5"/>
<name>A0AA52HAG5_9PROT</name>
<evidence type="ECO:0000256" key="10">
    <source>
        <dbReference type="RuleBase" id="RU003662"/>
    </source>
</evidence>
<evidence type="ECO:0000256" key="6">
    <source>
        <dbReference type="ARBA" id="ARBA00023141"/>
    </source>
</evidence>
<dbReference type="Proteomes" id="UP001268683">
    <property type="component" value="Chromosome"/>
</dbReference>
<dbReference type="InterPro" id="IPR011060">
    <property type="entry name" value="RibuloseP-bd_barrel"/>
</dbReference>
<evidence type="ECO:0000256" key="3">
    <source>
        <dbReference type="ARBA" id="ARBA00011270"/>
    </source>
</evidence>
<comment type="pathway">
    <text evidence="2 9">Amino-acid biosynthesis; L-tryptophan biosynthesis; L-tryptophan from chorismate: step 5/5.</text>
</comment>
<dbReference type="EMBL" id="CP123872">
    <property type="protein sequence ID" value="WND03939.1"/>
    <property type="molecule type" value="Genomic_DNA"/>
</dbReference>
<evidence type="ECO:0000256" key="7">
    <source>
        <dbReference type="ARBA" id="ARBA00023239"/>
    </source>
</evidence>
<feature type="active site" description="Proton acceptor" evidence="9">
    <location>
        <position position="60"/>
    </location>
</feature>
<protein>
    <recommendedName>
        <fullName evidence="9">Tryptophan synthase alpha chain</fullName>
        <ecNumber evidence="9">4.2.1.20</ecNumber>
    </recommendedName>
</protein>
<sequence length="272" mass="28737">MSRLPKTFERLNREKRAAFITFITGGDPDFETSLKILKGLPAAGADIIELGMPFTDPSADGPSIDKAAQRALASGGSLKNTLKMVAEFRHDDQETPIVLMGYFNPVYTYGIESFSTDAAEAGVDGLIIVDLPPEEDEELRGPANTAGLDVVRLITPTSDDERIQTIVDGASGFVYYVAVAGITGAQSSTAQIAGDAVQRIKKHTDLPVAIGFGIRTQEQAREMAKVCDAAVVGSAIVETIAADLDKNGKASVETASKTLEFVKSLAAGVRSA</sequence>
<dbReference type="CDD" id="cd04724">
    <property type="entry name" value="Tryptophan_synthase_alpha"/>
    <property type="match status" value="1"/>
</dbReference>
<organism evidence="11 12">
    <name type="scientific">Temperatibacter marinus</name>
    <dbReference type="NCBI Taxonomy" id="1456591"/>
    <lineage>
        <taxon>Bacteria</taxon>
        <taxon>Pseudomonadati</taxon>
        <taxon>Pseudomonadota</taxon>
        <taxon>Alphaproteobacteria</taxon>
        <taxon>Kordiimonadales</taxon>
        <taxon>Temperatibacteraceae</taxon>
        <taxon>Temperatibacter</taxon>
    </lineage>
</organism>
<dbReference type="GO" id="GO:0004834">
    <property type="term" value="F:tryptophan synthase activity"/>
    <property type="evidence" value="ECO:0007669"/>
    <property type="project" value="UniProtKB-UniRule"/>
</dbReference>
<keyword evidence="7 9" id="KW-0456">Lyase</keyword>
<evidence type="ECO:0000256" key="5">
    <source>
        <dbReference type="ARBA" id="ARBA00022822"/>
    </source>
</evidence>
<dbReference type="PANTHER" id="PTHR43406">
    <property type="entry name" value="TRYPTOPHAN SYNTHASE, ALPHA CHAIN"/>
    <property type="match status" value="1"/>
</dbReference>
<dbReference type="NCBIfam" id="TIGR00262">
    <property type="entry name" value="trpA"/>
    <property type="match status" value="1"/>
</dbReference>
<dbReference type="HAMAP" id="MF_00131">
    <property type="entry name" value="Trp_synth_alpha"/>
    <property type="match status" value="1"/>
</dbReference>
<feature type="active site" description="Proton acceptor" evidence="9">
    <location>
        <position position="49"/>
    </location>
</feature>
<evidence type="ECO:0000256" key="8">
    <source>
        <dbReference type="ARBA" id="ARBA00049047"/>
    </source>
</evidence>
<dbReference type="Pfam" id="PF00290">
    <property type="entry name" value="Trp_syntA"/>
    <property type="match status" value="1"/>
</dbReference>
<keyword evidence="12" id="KW-1185">Reference proteome</keyword>
<dbReference type="EC" id="4.2.1.20" evidence="9"/>
<dbReference type="PANTHER" id="PTHR43406:SF1">
    <property type="entry name" value="TRYPTOPHAN SYNTHASE ALPHA CHAIN, CHLOROPLASTIC"/>
    <property type="match status" value="1"/>
</dbReference>
<keyword evidence="6 9" id="KW-0057">Aromatic amino acid biosynthesis</keyword>
<dbReference type="InterPro" id="IPR013785">
    <property type="entry name" value="Aldolase_TIM"/>
</dbReference>
<accession>A0AA52HAG5</accession>
<comment type="similarity">
    <text evidence="9 10">Belongs to the TrpA family.</text>
</comment>
<gene>
    <name evidence="9 11" type="primary">trpA</name>
    <name evidence="11" type="ORF">QGN29_06075</name>
</gene>
<evidence type="ECO:0000313" key="11">
    <source>
        <dbReference type="EMBL" id="WND03939.1"/>
    </source>
</evidence>
<evidence type="ECO:0000256" key="2">
    <source>
        <dbReference type="ARBA" id="ARBA00004733"/>
    </source>
</evidence>
<comment type="catalytic activity">
    <reaction evidence="8 9">
        <text>(1S,2R)-1-C-(indol-3-yl)glycerol 3-phosphate + L-serine = D-glyceraldehyde 3-phosphate + L-tryptophan + H2O</text>
        <dbReference type="Rhea" id="RHEA:10532"/>
        <dbReference type="ChEBI" id="CHEBI:15377"/>
        <dbReference type="ChEBI" id="CHEBI:33384"/>
        <dbReference type="ChEBI" id="CHEBI:57912"/>
        <dbReference type="ChEBI" id="CHEBI:58866"/>
        <dbReference type="ChEBI" id="CHEBI:59776"/>
        <dbReference type="EC" id="4.2.1.20"/>
    </reaction>
</comment>
<evidence type="ECO:0000256" key="1">
    <source>
        <dbReference type="ARBA" id="ARBA00003365"/>
    </source>
</evidence>
<keyword evidence="5 9" id="KW-0822">Tryptophan biosynthesis</keyword>
<proteinExistence type="inferred from homology"/>
<comment type="subunit">
    <text evidence="3 9">Tetramer of two alpha and two beta chains.</text>
</comment>